<dbReference type="InterPro" id="IPR017900">
    <property type="entry name" value="4Fe4S_Fe_S_CS"/>
</dbReference>
<dbReference type="Pfam" id="PF02256">
    <property type="entry name" value="Fe_hyd_SSU"/>
    <property type="match status" value="1"/>
</dbReference>
<dbReference type="InterPro" id="IPR003149">
    <property type="entry name" value="Fe_hydrogenase_ssu"/>
</dbReference>
<feature type="domain" description="4Fe-4S ferredoxin-type" evidence="2">
    <location>
        <begin position="22"/>
        <end position="51"/>
    </location>
</feature>
<dbReference type="Gene3D" id="4.10.260.20">
    <property type="entry name" value="Iron hydrogenase, small subunit"/>
    <property type="match status" value="1"/>
</dbReference>
<dbReference type="NCBIfam" id="TIGR02512">
    <property type="entry name" value="FeFe_hydrog_A"/>
    <property type="match status" value="1"/>
</dbReference>
<dbReference type="InterPro" id="IPR004108">
    <property type="entry name" value="Fe_hydrogenase_lsu_C"/>
</dbReference>
<evidence type="ECO:0000313" key="3">
    <source>
        <dbReference type="EMBL" id="KAK8887288.1"/>
    </source>
</evidence>
<evidence type="ECO:0000259" key="2">
    <source>
        <dbReference type="PROSITE" id="PS51379"/>
    </source>
</evidence>
<dbReference type="InterPro" id="IPR036991">
    <property type="entry name" value="Fe_hydrogenase_ssu_sf"/>
</dbReference>
<dbReference type="Gene3D" id="3.40.50.1780">
    <property type="match status" value="1"/>
</dbReference>
<dbReference type="PROSITE" id="PS00198">
    <property type="entry name" value="4FE4S_FER_1"/>
    <property type="match status" value="1"/>
</dbReference>
<feature type="domain" description="4Fe-4S ferredoxin-type" evidence="2">
    <location>
        <begin position="65"/>
        <end position="94"/>
    </location>
</feature>
<dbReference type="PROSITE" id="PS51379">
    <property type="entry name" value="4FE4S_FER_2"/>
    <property type="match status" value="2"/>
</dbReference>
<dbReference type="Gene3D" id="3.40.950.10">
    <property type="entry name" value="Fe-only Hydrogenase (Larger Subunit), Chain L, domain 3"/>
    <property type="match status" value="1"/>
</dbReference>
<dbReference type="Gene3D" id="3.30.70.20">
    <property type="match status" value="1"/>
</dbReference>
<sequence length="464" mass="50190">MLSSSNVRSFAKASPSPDFTTSSIVIDRSKCIACGLCVKACKTVAGQSVLKLAKVGDKKLVSTASGKTLDQTNCIKCGQCTLVCGPGSIAEKDQISDVEAVLKNPQGKVTVCQTAPAVRINLSDALGLPPGTISTGKMVTALKKLGFQYVFDTNFSADMTIVEEASELVKRLTDPNFGPLPMFTSCCPAWINYVEQSDPELIPQLSSCRSPMGMLSAAIKQDFPKVKNINPSDIFNVAIMPCTAKKDEIERPQLRTKEGLKETDYVITTRELMRMIKKAKINFKKLPDTPFDTLYAESTGAGAIFCGSGGVMEAALRTAYKLITGNEMADYHVKAVRGLDGIKIATVDIGGKPVSVAVTQGIANAKKLIKKVRNGDEDVKNVKFIEVMACPGGCVCGGGSTRAKTKKAIQKRLDAVYQIDDQSKEHASHNNAELNECYDRFLEGHYFSHKAHETLHTHLHARKV</sequence>
<protein>
    <recommendedName>
        <fullName evidence="2">4Fe-4S ferredoxin-type domain-containing protein</fullName>
    </recommendedName>
</protein>
<comment type="similarity">
    <text evidence="1">Belongs to the NARF family.</text>
</comment>
<dbReference type="InterPro" id="IPR009016">
    <property type="entry name" value="Fe_hydrogenase"/>
</dbReference>
<proteinExistence type="inferred from homology"/>
<gene>
    <name evidence="3" type="ORF">M9Y10_038326</name>
</gene>
<dbReference type="Proteomes" id="UP001470230">
    <property type="component" value="Unassembled WGS sequence"/>
</dbReference>
<dbReference type="Pfam" id="PF02906">
    <property type="entry name" value="Fe_hyd_lg_C"/>
    <property type="match status" value="1"/>
</dbReference>
<evidence type="ECO:0000313" key="4">
    <source>
        <dbReference type="Proteomes" id="UP001470230"/>
    </source>
</evidence>
<dbReference type="EMBL" id="JAPFFF010000006">
    <property type="protein sequence ID" value="KAK8887288.1"/>
    <property type="molecule type" value="Genomic_DNA"/>
</dbReference>
<dbReference type="SUPFAM" id="SSF53920">
    <property type="entry name" value="Fe-only hydrogenase"/>
    <property type="match status" value="1"/>
</dbReference>
<dbReference type="SUPFAM" id="SSF54862">
    <property type="entry name" value="4Fe-4S ferredoxins"/>
    <property type="match status" value="1"/>
</dbReference>
<dbReference type="PANTHER" id="PTHR11615">
    <property type="entry name" value="NITRATE, FORMATE, IRON DEHYDROGENASE"/>
    <property type="match status" value="1"/>
</dbReference>
<dbReference type="InterPro" id="IPR050340">
    <property type="entry name" value="Cytosolic_Fe-S_CAF"/>
</dbReference>
<accession>A0ABR2K835</accession>
<keyword evidence="4" id="KW-1185">Reference proteome</keyword>
<name>A0ABR2K835_9EUKA</name>
<organism evidence="3 4">
    <name type="scientific">Tritrichomonas musculus</name>
    <dbReference type="NCBI Taxonomy" id="1915356"/>
    <lineage>
        <taxon>Eukaryota</taxon>
        <taxon>Metamonada</taxon>
        <taxon>Parabasalia</taxon>
        <taxon>Tritrichomonadida</taxon>
        <taxon>Tritrichomonadidae</taxon>
        <taxon>Tritrichomonas</taxon>
    </lineage>
</organism>
<evidence type="ECO:0000256" key="1">
    <source>
        <dbReference type="ARBA" id="ARBA00006596"/>
    </source>
</evidence>
<dbReference type="InterPro" id="IPR017896">
    <property type="entry name" value="4Fe4S_Fe-S-bd"/>
</dbReference>
<dbReference type="SMART" id="SM00902">
    <property type="entry name" value="Fe_hyd_SSU"/>
    <property type="match status" value="1"/>
</dbReference>
<dbReference type="InterPro" id="IPR013352">
    <property type="entry name" value="Fe_hydrogenase_subset"/>
</dbReference>
<comment type="caution">
    <text evidence="3">The sequence shown here is derived from an EMBL/GenBank/DDBJ whole genome shotgun (WGS) entry which is preliminary data.</text>
</comment>
<dbReference type="Pfam" id="PF12838">
    <property type="entry name" value="Fer4_7"/>
    <property type="match status" value="1"/>
</dbReference>
<reference evidence="3 4" key="1">
    <citation type="submission" date="2024-04" db="EMBL/GenBank/DDBJ databases">
        <title>Tritrichomonas musculus Genome.</title>
        <authorList>
            <person name="Alves-Ferreira E."/>
            <person name="Grigg M."/>
            <person name="Lorenzi H."/>
            <person name="Galac M."/>
        </authorList>
    </citation>
    <scope>NUCLEOTIDE SEQUENCE [LARGE SCALE GENOMIC DNA]</scope>
    <source>
        <strain evidence="3 4">EAF2021</strain>
    </source>
</reference>